<evidence type="ECO:0000313" key="2">
    <source>
        <dbReference type="Proteomes" id="UP000521199"/>
    </source>
</evidence>
<proteinExistence type="predicted"/>
<name>A0A7W8G0H9_9GAMM</name>
<keyword evidence="2" id="KW-1185">Reference proteome</keyword>
<evidence type="ECO:0000313" key="1">
    <source>
        <dbReference type="EMBL" id="MBB5209512.1"/>
    </source>
</evidence>
<organism evidence="1 2">
    <name type="scientific">Chiayiivirga flava</name>
    <dbReference type="NCBI Taxonomy" id="659595"/>
    <lineage>
        <taxon>Bacteria</taxon>
        <taxon>Pseudomonadati</taxon>
        <taxon>Pseudomonadota</taxon>
        <taxon>Gammaproteobacteria</taxon>
        <taxon>Lysobacterales</taxon>
        <taxon>Lysobacteraceae</taxon>
        <taxon>Chiayiivirga</taxon>
    </lineage>
</organism>
<reference evidence="1 2" key="1">
    <citation type="submission" date="2020-08" db="EMBL/GenBank/DDBJ databases">
        <title>Genomic Encyclopedia of Type Strains, Phase IV (KMG-IV): sequencing the most valuable type-strain genomes for metagenomic binning, comparative biology and taxonomic classification.</title>
        <authorList>
            <person name="Goeker M."/>
        </authorList>
    </citation>
    <scope>NUCLEOTIDE SEQUENCE [LARGE SCALE GENOMIC DNA]</scope>
    <source>
        <strain evidence="1 2">DSM 24163</strain>
    </source>
</reference>
<dbReference type="RefSeq" id="WP_183962044.1">
    <property type="nucleotide sequence ID" value="NZ_JACHHP010000006.1"/>
</dbReference>
<dbReference type="EMBL" id="JACHHP010000006">
    <property type="protein sequence ID" value="MBB5209512.1"/>
    <property type="molecule type" value="Genomic_DNA"/>
</dbReference>
<dbReference type="AlphaFoldDB" id="A0A7W8G0H9"/>
<dbReference type="Proteomes" id="UP000521199">
    <property type="component" value="Unassembled WGS sequence"/>
</dbReference>
<protein>
    <submittedName>
        <fullName evidence="1">Uncharacterized protein</fullName>
    </submittedName>
</protein>
<accession>A0A7W8G0H9</accession>
<gene>
    <name evidence="1" type="ORF">HNQ52_003081</name>
</gene>
<sequence length="200" mass="21697">MVALLLAASWWLLYHPEYGRDVRTFGSIFAHAMFDELRGAPGTAALARSARFDDGDVAFDYPAVLRARADDDDTDPRGWDFDYGMFSLRLGAPGELDAETYLSLLADTFADGSRIDAEGPMPGRTAVVCGKEQVATRIRVRMMGSWSAMEGFDVPTGDGQTRMLIFDDEEAGSLETQLAHATYARVLGTLRCAAGSAPAD</sequence>
<comment type="caution">
    <text evidence="1">The sequence shown here is derived from an EMBL/GenBank/DDBJ whole genome shotgun (WGS) entry which is preliminary data.</text>
</comment>